<evidence type="ECO:0000256" key="4">
    <source>
        <dbReference type="ARBA" id="ARBA00022576"/>
    </source>
</evidence>
<dbReference type="GO" id="GO:0030170">
    <property type="term" value="F:pyridoxal phosphate binding"/>
    <property type="evidence" value="ECO:0007669"/>
    <property type="project" value="InterPro"/>
</dbReference>
<evidence type="ECO:0000313" key="9">
    <source>
        <dbReference type="EMBL" id="MBB3172834.1"/>
    </source>
</evidence>
<dbReference type="PANTHER" id="PTHR46383:SF2">
    <property type="entry name" value="AMINOTRANSFERASE"/>
    <property type="match status" value="1"/>
</dbReference>
<evidence type="ECO:0000256" key="7">
    <source>
        <dbReference type="ARBA" id="ARBA00049185"/>
    </source>
</evidence>
<dbReference type="SUPFAM" id="SSF53383">
    <property type="entry name" value="PLP-dependent transferases"/>
    <property type="match status" value="1"/>
</dbReference>
<evidence type="ECO:0000256" key="6">
    <source>
        <dbReference type="ARBA" id="ARBA00022898"/>
    </source>
</evidence>
<dbReference type="Pfam" id="PF00155">
    <property type="entry name" value="Aminotran_1_2"/>
    <property type="match status" value="1"/>
</dbReference>
<dbReference type="Gene3D" id="3.40.640.10">
    <property type="entry name" value="Type I PLP-dependent aspartate aminotransferase-like (Major domain)"/>
    <property type="match status" value="1"/>
</dbReference>
<dbReference type="InterPro" id="IPR050596">
    <property type="entry name" value="AspAT/PAT-like"/>
</dbReference>
<evidence type="ECO:0000256" key="2">
    <source>
        <dbReference type="ARBA" id="ARBA00007441"/>
    </source>
</evidence>
<keyword evidence="6" id="KW-0663">Pyridoxal phosphate</keyword>
<dbReference type="GO" id="GO:0006520">
    <property type="term" value="P:amino acid metabolic process"/>
    <property type="evidence" value="ECO:0007669"/>
    <property type="project" value="InterPro"/>
</dbReference>
<dbReference type="EMBL" id="JACHXV010000002">
    <property type="protein sequence ID" value="MBB3172834.1"/>
    <property type="molecule type" value="Genomic_DNA"/>
</dbReference>
<accession>A0A839UWT7</accession>
<keyword evidence="5 9" id="KW-0808">Transferase</keyword>
<organism evidence="9 10">
    <name type="scientific">Endobacter medicaginis</name>
    <dbReference type="NCBI Taxonomy" id="1181271"/>
    <lineage>
        <taxon>Bacteria</taxon>
        <taxon>Pseudomonadati</taxon>
        <taxon>Pseudomonadota</taxon>
        <taxon>Alphaproteobacteria</taxon>
        <taxon>Acetobacterales</taxon>
        <taxon>Acetobacteraceae</taxon>
        <taxon>Endobacter</taxon>
    </lineage>
</organism>
<keyword evidence="4 9" id="KW-0032">Aminotransferase</keyword>
<name>A0A839UWT7_9PROT</name>
<dbReference type="InterPro" id="IPR004839">
    <property type="entry name" value="Aminotransferase_I/II_large"/>
</dbReference>
<dbReference type="CDD" id="cd00609">
    <property type="entry name" value="AAT_like"/>
    <property type="match status" value="1"/>
</dbReference>
<sequence length="398" mass="42578">MALKQGRGSRIPSFLAMDVVAAAETLAATLPPEAPGLIRMEVGQPGRGAPRDAVAAAHRLLDASTAAGGPSLGYTQAFGLPALRHRIVRHLADLHGVEVSAERICITTGASGGFVLAFLAAFDPGDRIALASPYYPPYVNILTALGMEPVVLPCGPETDFQPTVAMLAALDPPPDGLILASPCNPAGTMLGADAFADIAVWCARHGVRVISDEIYHGLHYGPTPVTASAMEEAITINSFSKYWRMTGWRVGWMVLPDDLLRAVERLAQNLFISPPHLAQCVALAAMDCTDELEADRLAYRATRDDLRARLPAIGLDRLSSAEGGFYLYADLAALDADPALRDSRVFCRRLLEEAHVAATPGIDFDPVRGHDFVRFSYCGPTALMREVPGRIGRFLGRG</sequence>
<evidence type="ECO:0000256" key="1">
    <source>
        <dbReference type="ARBA" id="ARBA00001933"/>
    </source>
</evidence>
<comment type="cofactor">
    <cofactor evidence="1">
        <name>pyridoxal 5'-phosphate</name>
        <dbReference type="ChEBI" id="CHEBI:597326"/>
    </cofactor>
</comment>
<dbReference type="InterPro" id="IPR015421">
    <property type="entry name" value="PyrdxlP-dep_Trfase_major"/>
</dbReference>
<comment type="caution">
    <text evidence="9">The sequence shown here is derived from an EMBL/GenBank/DDBJ whole genome shotgun (WGS) entry which is preliminary data.</text>
</comment>
<proteinExistence type="inferred from homology"/>
<dbReference type="GO" id="GO:0004069">
    <property type="term" value="F:L-aspartate:2-oxoglutarate aminotransferase activity"/>
    <property type="evidence" value="ECO:0007669"/>
    <property type="project" value="UniProtKB-EC"/>
</dbReference>
<evidence type="ECO:0000256" key="3">
    <source>
        <dbReference type="ARBA" id="ARBA00012753"/>
    </source>
</evidence>
<evidence type="ECO:0000313" key="10">
    <source>
        <dbReference type="Proteomes" id="UP000557688"/>
    </source>
</evidence>
<dbReference type="AlphaFoldDB" id="A0A839UWT7"/>
<protein>
    <recommendedName>
        <fullName evidence="3">aspartate transaminase</fullName>
        <ecNumber evidence="3">2.6.1.1</ecNumber>
    </recommendedName>
</protein>
<feature type="domain" description="Aminotransferase class I/classII large" evidence="8">
    <location>
        <begin position="38"/>
        <end position="387"/>
    </location>
</feature>
<dbReference type="RefSeq" id="WP_183274743.1">
    <property type="nucleotide sequence ID" value="NZ_JACHXV010000002.1"/>
</dbReference>
<reference evidence="9 10" key="1">
    <citation type="submission" date="2020-08" db="EMBL/GenBank/DDBJ databases">
        <title>Genomic Encyclopedia of Type Strains, Phase III (KMG-III): the genomes of soil and plant-associated and newly described type strains.</title>
        <authorList>
            <person name="Whitman W."/>
        </authorList>
    </citation>
    <scope>NUCLEOTIDE SEQUENCE [LARGE SCALE GENOMIC DNA]</scope>
    <source>
        <strain evidence="9 10">CECT 8088</strain>
    </source>
</reference>
<dbReference type="Proteomes" id="UP000557688">
    <property type="component" value="Unassembled WGS sequence"/>
</dbReference>
<dbReference type="EC" id="2.6.1.1" evidence="3"/>
<evidence type="ECO:0000256" key="5">
    <source>
        <dbReference type="ARBA" id="ARBA00022679"/>
    </source>
</evidence>
<comment type="similarity">
    <text evidence="2">Belongs to the class-I pyridoxal-phosphate-dependent aminotransferase family.</text>
</comment>
<comment type="catalytic activity">
    <reaction evidence="7">
        <text>L-aspartate + 2-oxoglutarate = oxaloacetate + L-glutamate</text>
        <dbReference type="Rhea" id="RHEA:21824"/>
        <dbReference type="ChEBI" id="CHEBI:16452"/>
        <dbReference type="ChEBI" id="CHEBI:16810"/>
        <dbReference type="ChEBI" id="CHEBI:29985"/>
        <dbReference type="ChEBI" id="CHEBI:29991"/>
        <dbReference type="EC" id="2.6.1.1"/>
    </reaction>
</comment>
<dbReference type="InterPro" id="IPR015424">
    <property type="entry name" value="PyrdxlP-dep_Trfase"/>
</dbReference>
<evidence type="ECO:0000259" key="8">
    <source>
        <dbReference type="Pfam" id="PF00155"/>
    </source>
</evidence>
<keyword evidence="10" id="KW-1185">Reference proteome</keyword>
<dbReference type="PANTHER" id="PTHR46383">
    <property type="entry name" value="ASPARTATE AMINOTRANSFERASE"/>
    <property type="match status" value="1"/>
</dbReference>
<gene>
    <name evidence="9" type="ORF">FHR90_000648</name>
</gene>